<keyword evidence="4" id="KW-0732">Signal</keyword>
<keyword evidence="1" id="KW-0004">4Fe-4S</keyword>
<evidence type="ECO:0000313" key="6">
    <source>
        <dbReference type="Proteomes" id="UP001523262"/>
    </source>
</evidence>
<keyword evidence="1" id="KW-0408">Iron</keyword>
<feature type="chain" id="PRO_5047332348" evidence="4">
    <location>
        <begin position="28"/>
        <end position="104"/>
    </location>
</feature>
<keyword evidence="2" id="KW-0533">Nickel</keyword>
<evidence type="ECO:0000256" key="3">
    <source>
        <dbReference type="ARBA" id="ARBA00023002"/>
    </source>
</evidence>
<keyword evidence="1" id="KW-0411">Iron-sulfur</keyword>
<evidence type="ECO:0000256" key="2">
    <source>
        <dbReference type="ARBA" id="ARBA00022596"/>
    </source>
</evidence>
<dbReference type="Proteomes" id="UP001523262">
    <property type="component" value="Unassembled WGS sequence"/>
</dbReference>
<keyword evidence="1" id="KW-0479">Metal-binding</keyword>
<dbReference type="EMBL" id="JAMQCR010000001">
    <property type="protein sequence ID" value="MCM2532421.1"/>
    <property type="molecule type" value="Genomic_DNA"/>
</dbReference>
<feature type="signal peptide" evidence="4">
    <location>
        <begin position="1"/>
        <end position="27"/>
    </location>
</feature>
<evidence type="ECO:0000256" key="4">
    <source>
        <dbReference type="SAM" id="SignalP"/>
    </source>
</evidence>
<name>A0ABT0W7X1_9BACI</name>
<sequence>MMKRMFISYSISAALLFDLIGSGPAFAATQENSQMEPQAAIHGNAQKGHVWNNPEFMKKQAEMLGIQTKGKDNQTIAKEVREAMFKKKAEALGIDTKGKDAAGR</sequence>
<proteinExistence type="predicted"/>
<gene>
    <name evidence="5" type="ORF">NDK43_08490</name>
</gene>
<keyword evidence="6" id="KW-1185">Reference proteome</keyword>
<organism evidence="5 6">
    <name type="scientific">Neobacillus pocheonensis</name>
    <dbReference type="NCBI Taxonomy" id="363869"/>
    <lineage>
        <taxon>Bacteria</taxon>
        <taxon>Bacillati</taxon>
        <taxon>Bacillota</taxon>
        <taxon>Bacilli</taxon>
        <taxon>Bacillales</taxon>
        <taxon>Bacillaceae</taxon>
        <taxon>Neobacillus</taxon>
    </lineage>
</organism>
<keyword evidence="3" id="KW-0560">Oxidoreductase</keyword>
<dbReference type="InterPro" id="IPR016101">
    <property type="entry name" value="CO_DH_a-bundle"/>
</dbReference>
<comment type="caution">
    <text evidence="5">The sequence shown here is derived from an EMBL/GenBank/DDBJ whole genome shotgun (WGS) entry which is preliminary data.</text>
</comment>
<protein>
    <submittedName>
        <fullName evidence="5">Uncharacterized protein</fullName>
    </submittedName>
</protein>
<dbReference type="Gene3D" id="1.20.1270.30">
    <property type="match status" value="1"/>
</dbReference>
<reference evidence="5 6" key="1">
    <citation type="submission" date="2022-06" db="EMBL/GenBank/DDBJ databases">
        <authorList>
            <person name="Jeon C.O."/>
        </authorList>
    </citation>
    <scope>NUCLEOTIDE SEQUENCE [LARGE SCALE GENOMIC DNA]</scope>
    <source>
        <strain evidence="5 6">KCTC 13943</strain>
    </source>
</reference>
<evidence type="ECO:0000313" key="5">
    <source>
        <dbReference type="EMBL" id="MCM2532421.1"/>
    </source>
</evidence>
<accession>A0ABT0W7X1</accession>
<evidence type="ECO:0000256" key="1">
    <source>
        <dbReference type="ARBA" id="ARBA00022485"/>
    </source>
</evidence>